<dbReference type="AlphaFoldDB" id="A0A8J3VBS3"/>
<keyword evidence="3" id="KW-1185">Reference proteome</keyword>
<organism evidence="2 3">
    <name type="scientific">Planotetraspora kaengkrachanensis</name>
    <dbReference type="NCBI Taxonomy" id="575193"/>
    <lineage>
        <taxon>Bacteria</taxon>
        <taxon>Bacillati</taxon>
        <taxon>Actinomycetota</taxon>
        <taxon>Actinomycetes</taxon>
        <taxon>Streptosporangiales</taxon>
        <taxon>Streptosporangiaceae</taxon>
        <taxon>Planotetraspora</taxon>
    </lineage>
</organism>
<evidence type="ECO:0000313" key="3">
    <source>
        <dbReference type="Proteomes" id="UP000630097"/>
    </source>
</evidence>
<dbReference type="EMBL" id="BONV01000049">
    <property type="protein sequence ID" value="GIG84252.1"/>
    <property type="molecule type" value="Genomic_DNA"/>
</dbReference>
<evidence type="ECO:0008006" key="4">
    <source>
        <dbReference type="Google" id="ProtNLM"/>
    </source>
</evidence>
<gene>
    <name evidence="2" type="ORF">Pka01_73790</name>
</gene>
<feature type="region of interest" description="Disordered" evidence="1">
    <location>
        <begin position="14"/>
        <end position="39"/>
    </location>
</feature>
<evidence type="ECO:0000313" key="2">
    <source>
        <dbReference type="EMBL" id="GIG84252.1"/>
    </source>
</evidence>
<accession>A0A8J3VBS3</accession>
<feature type="compositionally biased region" description="Basic residues" evidence="1">
    <location>
        <begin position="16"/>
        <end position="27"/>
    </location>
</feature>
<protein>
    <recommendedName>
        <fullName evidence="4">Superoxide dismutase</fullName>
    </recommendedName>
</protein>
<name>A0A8J3VBS3_9ACTN</name>
<dbReference type="Proteomes" id="UP000630097">
    <property type="component" value="Unassembled WGS sequence"/>
</dbReference>
<dbReference type="SUPFAM" id="SSF54719">
    <property type="entry name" value="Fe,Mn superoxide dismutase (SOD), C-terminal domain"/>
    <property type="match status" value="1"/>
</dbReference>
<evidence type="ECO:0000256" key="1">
    <source>
        <dbReference type="SAM" id="MobiDB-lite"/>
    </source>
</evidence>
<comment type="caution">
    <text evidence="2">The sequence shown here is derived from an EMBL/GenBank/DDBJ whole genome shotgun (WGS) entry which is preliminary data.</text>
</comment>
<reference evidence="2 3" key="1">
    <citation type="submission" date="2021-01" db="EMBL/GenBank/DDBJ databases">
        <title>Whole genome shotgun sequence of Planotetraspora kaengkrachanensis NBRC 104272.</title>
        <authorList>
            <person name="Komaki H."/>
            <person name="Tamura T."/>
        </authorList>
    </citation>
    <scope>NUCLEOTIDE SEQUENCE [LARGE SCALE GENOMIC DNA]</scope>
    <source>
        <strain evidence="2 3">NBRC 104272</strain>
    </source>
</reference>
<proteinExistence type="predicted"/>
<dbReference type="InterPro" id="IPR036314">
    <property type="entry name" value="SOD_C_sf"/>
</dbReference>
<sequence>MLCGSLGDHQADLGHLRRSLHPNHSHALRSTEHVQPGVRNDLRPDYVEQLWSLINWNDIIARFDAARGAA</sequence>